<dbReference type="AlphaFoldDB" id="A0A8S1R0Z3"/>
<keyword evidence="3" id="KW-1185">Reference proteome</keyword>
<keyword evidence="1" id="KW-0812">Transmembrane</keyword>
<dbReference type="Proteomes" id="UP000692954">
    <property type="component" value="Unassembled WGS sequence"/>
</dbReference>
<proteinExistence type="predicted"/>
<comment type="caution">
    <text evidence="2">The sequence shown here is derived from an EMBL/GenBank/DDBJ whole genome shotgun (WGS) entry which is preliminary data.</text>
</comment>
<evidence type="ECO:0000313" key="3">
    <source>
        <dbReference type="Proteomes" id="UP000692954"/>
    </source>
</evidence>
<sequence>MKKFIKEKLLNSHQVKIVQRKSNFLLFKKSLKLFKLMILFQLQIQDVSDLIDLKQISLLVILKFIIYIFSFFLNSFSSLTKIFEKYFIKFYTNLFQIKLLLHNFQ</sequence>
<evidence type="ECO:0008006" key="4">
    <source>
        <dbReference type="Google" id="ProtNLM"/>
    </source>
</evidence>
<dbReference type="EMBL" id="CAJJDN010000133">
    <property type="protein sequence ID" value="CAD8121548.1"/>
    <property type="molecule type" value="Genomic_DNA"/>
</dbReference>
<reference evidence="2" key="1">
    <citation type="submission" date="2021-01" db="EMBL/GenBank/DDBJ databases">
        <authorList>
            <consortium name="Genoscope - CEA"/>
            <person name="William W."/>
        </authorList>
    </citation>
    <scope>NUCLEOTIDE SEQUENCE</scope>
</reference>
<evidence type="ECO:0000313" key="2">
    <source>
        <dbReference type="EMBL" id="CAD8121548.1"/>
    </source>
</evidence>
<keyword evidence="1" id="KW-0472">Membrane</keyword>
<name>A0A8S1R0Z3_9CILI</name>
<accession>A0A8S1R0Z3</accession>
<keyword evidence="1" id="KW-1133">Transmembrane helix</keyword>
<feature type="transmembrane region" description="Helical" evidence="1">
    <location>
        <begin position="56"/>
        <end position="76"/>
    </location>
</feature>
<protein>
    <recommendedName>
        <fullName evidence="4">Transmembrane protein</fullName>
    </recommendedName>
</protein>
<evidence type="ECO:0000256" key="1">
    <source>
        <dbReference type="SAM" id="Phobius"/>
    </source>
</evidence>
<organism evidence="2 3">
    <name type="scientific">Paramecium sonneborni</name>
    <dbReference type="NCBI Taxonomy" id="65129"/>
    <lineage>
        <taxon>Eukaryota</taxon>
        <taxon>Sar</taxon>
        <taxon>Alveolata</taxon>
        <taxon>Ciliophora</taxon>
        <taxon>Intramacronucleata</taxon>
        <taxon>Oligohymenophorea</taxon>
        <taxon>Peniculida</taxon>
        <taxon>Parameciidae</taxon>
        <taxon>Paramecium</taxon>
    </lineage>
</organism>
<gene>
    <name evidence="2" type="ORF">PSON_ATCC_30995.1.T1330018</name>
</gene>